<dbReference type="Pfam" id="PF01596">
    <property type="entry name" value="Methyltransf_3"/>
    <property type="match status" value="1"/>
</dbReference>
<dbReference type="KEGG" id="mhey:H2LOC_012090"/>
<evidence type="ECO:0000313" key="4">
    <source>
        <dbReference type="EMBL" id="QGM46377.1"/>
    </source>
</evidence>
<gene>
    <name evidence="4" type="ORF">H2LOC_012090</name>
</gene>
<evidence type="ECO:0000313" key="5">
    <source>
        <dbReference type="Proteomes" id="UP000309061"/>
    </source>
</evidence>
<dbReference type="InterPro" id="IPR029063">
    <property type="entry name" value="SAM-dependent_MTases_sf"/>
</dbReference>
<dbReference type="InterPro" id="IPR002935">
    <property type="entry name" value="SAM_O-MeTrfase"/>
</dbReference>
<evidence type="ECO:0000256" key="2">
    <source>
        <dbReference type="ARBA" id="ARBA00022679"/>
    </source>
</evidence>
<dbReference type="AlphaFoldDB" id="A0A6B8KFA0"/>
<organism evidence="4 5">
    <name type="scientific">Methylocystis heyeri</name>
    <dbReference type="NCBI Taxonomy" id="391905"/>
    <lineage>
        <taxon>Bacteria</taxon>
        <taxon>Pseudomonadati</taxon>
        <taxon>Pseudomonadota</taxon>
        <taxon>Alphaproteobacteria</taxon>
        <taxon>Hyphomicrobiales</taxon>
        <taxon>Methylocystaceae</taxon>
        <taxon>Methylocystis</taxon>
    </lineage>
</organism>
<protein>
    <submittedName>
        <fullName evidence="4">Methyltransferase</fullName>
    </submittedName>
</protein>
<dbReference type="GO" id="GO:0008171">
    <property type="term" value="F:O-methyltransferase activity"/>
    <property type="evidence" value="ECO:0007669"/>
    <property type="project" value="InterPro"/>
</dbReference>
<accession>A0A6B8KFA0</accession>
<dbReference type="PROSITE" id="PS51682">
    <property type="entry name" value="SAM_OMT_I"/>
    <property type="match status" value="1"/>
</dbReference>
<keyword evidence="1 4" id="KW-0489">Methyltransferase</keyword>
<name>A0A6B8KFA0_9HYPH</name>
<dbReference type="PANTHER" id="PTHR10509">
    <property type="entry name" value="O-METHYLTRANSFERASE-RELATED"/>
    <property type="match status" value="1"/>
</dbReference>
<sequence length="221" mass="23741">MQERDFAHCDQYIDSRLISADEAQGGTIEANKAAGLPQIDVSPAQGKFLYLLARSMGARNILEIGTLGGYSTIWLARALPPGGRAITLEYDQKHAETARANIAREGLGDRVDIRVGAALDLLPKLQEEGFGPVDFFFIDADKENNADYFDWALKFARPGSLIVVDNVIRAGAVADLANSDSTAVAARALFERVSAEPRVSATALQTVGSKGWDGFLLASVN</sequence>
<proteinExistence type="predicted"/>
<keyword evidence="3" id="KW-0949">S-adenosyl-L-methionine</keyword>
<dbReference type="RefSeq" id="WP_136496624.1">
    <property type="nucleotide sequence ID" value="NZ_CP046052.1"/>
</dbReference>
<evidence type="ECO:0000256" key="1">
    <source>
        <dbReference type="ARBA" id="ARBA00022603"/>
    </source>
</evidence>
<dbReference type="Gene3D" id="3.40.50.150">
    <property type="entry name" value="Vaccinia Virus protein VP39"/>
    <property type="match status" value="1"/>
</dbReference>
<dbReference type="GO" id="GO:0008757">
    <property type="term" value="F:S-adenosylmethionine-dependent methyltransferase activity"/>
    <property type="evidence" value="ECO:0007669"/>
    <property type="project" value="TreeGrafter"/>
</dbReference>
<dbReference type="SUPFAM" id="SSF53335">
    <property type="entry name" value="S-adenosyl-L-methionine-dependent methyltransferases"/>
    <property type="match status" value="1"/>
</dbReference>
<reference evidence="4 5" key="1">
    <citation type="submission" date="2019-11" db="EMBL/GenBank/DDBJ databases">
        <title>The genome sequence of Methylocystis heyeri.</title>
        <authorList>
            <person name="Oshkin I.Y."/>
            <person name="Miroshnikov K."/>
            <person name="Dedysh S.N."/>
        </authorList>
    </citation>
    <scope>NUCLEOTIDE SEQUENCE [LARGE SCALE GENOMIC DNA]</scope>
    <source>
        <strain evidence="4 5">H2</strain>
    </source>
</reference>
<dbReference type="OrthoDB" id="9799672at2"/>
<dbReference type="CDD" id="cd02440">
    <property type="entry name" value="AdoMet_MTases"/>
    <property type="match status" value="1"/>
</dbReference>
<keyword evidence="2 4" id="KW-0808">Transferase</keyword>
<evidence type="ECO:0000256" key="3">
    <source>
        <dbReference type="ARBA" id="ARBA00022691"/>
    </source>
</evidence>
<keyword evidence="5" id="KW-1185">Reference proteome</keyword>
<dbReference type="GO" id="GO:0032259">
    <property type="term" value="P:methylation"/>
    <property type="evidence" value="ECO:0007669"/>
    <property type="project" value="UniProtKB-KW"/>
</dbReference>
<dbReference type="InterPro" id="IPR050362">
    <property type="entry name" value="Cation-dep_OMT"/>
</dbReference>
<dbReference type="EMBL" id="CP046052">
    <property type="protein sequence ID" value="QGM46377.1"/>
    <property type="molecule type" value="Genomic_DNA"/>
</dbReference>
<dbReference type="Proteomes" id="UP000309061">
    <property type="component" value="Chromosome"/>
</dbReference>
<dbReference type="PANTHER" id="PTHR10509:SF14">
    <property type="entry name" value="CAFFEOYL-COA O-METHYLTRANSFERASE 3-RELATED"/>
    <property type="match status" value="1"/>
</dbReference>